<proteinExistence type="predicted"/>
<organism evidence="1 2">
    <name type="scientific">Coniosporium uncinatum</name>
    <dbReference type="NCBI Taxonomy" id="93489"/>
    <lineage>
        <taxon>Eukaryota</taxon>
        <taxon>Fungi</taxon>
        <taxon>Dikarya</taxon>
        <taxon>Ascomycota</taxon>
        <taxon>Pezizomycotina</taxon>
        <taxon>Dothideomycetes</taxon>
        <taxon>Dothideomycetes incertae sedis</taxon>
        <taxon>Coniosporium</taxon>
    </lineage>
</organism>
<gene>
    <name evidence="1" type="ORF">LTS18_004631</name>
</gene>
<name>A0ACC3D5W1_9PEZI</name>
<keyword evidence="2" id="KW-1185">Reference proteome</keyword>
<comment type="caution">
    <text evidence="1">The sequence shown here is derived from an EMBL/GenBank/DDBJ whole genome shotgun (WGS) entry which is preliminary data.</text>
</comment>
<evidence type="ECO:0000313" key="2">
    <source>
        <dbReference type="Proteomes" id="UP001186974"/>
    </source>
</evidence>
<dbReference type="Proteomes" id="UP001186974">
    <property type="component" value="Unassembled WGS sequence"/>
</dbReference>
<protein>
    <submittedName>
        <fullName evidence="1">Uncharacterized protein</fullName>
    </submittedName>
</protein>
<evidence type="ECO:0000313" key="1">
    <source>
        <dbReference type="EMBL" id="KAK3062192.1"/>
    </source>
</evidence>
<accession>A0ACC3D5W1</accession>
<feature type="non-terminal residue" evidence="1">
    <location>
        <position position="71"/>
    </location>
</feature>
<dbReference type="EMBL" id="JAWDJW010007420">
    <property type="protein sequence ID" value="KAK3062192.1"/>
    <property type="molecule type" value="Genomic_DNA"/>
</dbReference>
<sequence>MSTQEGSVQAPTGPPYPPSEAALGGTPSIIPDVPITAVFLFLFTTGAAMHMTIFQLNKKRAHKFLMTLLVF</sequence>
<reference evidence="1" key="1">
    <citation type="submission" date="2024-09" db="EMBL/GenBank/DDBJ databases">
        <title>Black Yeasts Isolated from many extreme environments.</title>
        <authorList>
            <person name="Coleine C."/>
            <person name="Stajich J.E."/>
            <person name="Selbmann L."/>
        </authorList>
    </citation>
    <scope>NUCLEOTIDE SEQUENCE</scope>
    <source>
        <strain evidence="1">CCFEE 5737</strain>
    </source>
</reference>